<dbReference type="InterPro" id="IPR036388">
    <property type="entry name" value="WH-like_DNA-bd_sf"/>
</dbReference>
<evidence type="ECO:0000313" key="2">
    <source>
        <dbReference type="EMBL" id="SAI73530.1"/>
    </source>
</evidence>
<accession>A0A157SSS7</accession>
<dbReference type="Proteomes" id="UP000076848">
    <property type="component" value="Unassembled WGS sequence"/>
</dbReference>
<dbReference type="Gene3D" id="1.10.10.10">
    <property type="entry name" value="Winged helix-like DNA-binding domain superfamily/Winged helix DNA-binding domain"/>
    <property type="match status" value="1"/>
</dbReference>
<dbReference type="Pfam" id="PF01978">
    <property type="entry name" value="TrmB"/>
    <property type="match status" value="1"/>
</dbReference>
<dbReference type="STRING" id="288768.SAMEA3906486_04689"/>
<feature type="domain" description="Transcription regulator TrmB N-terminal" evidence="1">
    <location>
        <begin position="8"/>
        <end position="55"/>
    </location>
</feature>
<sequence length="240" mass="27400">MGIVGNLFKVYRAAIELGDVTVSRIIERTGLPKATVYDALDRLESEGLIAEWKGEGLRRIIANEPSVLLEQAEARKQMLAEAMPQLRALYYRASGKPNIRFYEGVDGVKTALWDSLSSDCREVQAAFSMEETLGVLGLESIDEYMEKRISQNVFMRVLRSRSHDCADIWQSSRAEMRELRFTPDPIVLSMTFIIYGSRVALMSSKKESYGLIIESEEYSQMMRAMYEGIWMQSEFSPYID</sequence>
<dbReference type="InterPro" id="IPR002831">
    <property type="entry name" value="Tscrpt_reg_TrmB_N"/>
</dbReference>
<evidence type="ECO:0000313" key="3">
    <source>
        <dbReference type="Proteomes" id="UP000076848"/>
    </source>
</evidence>
<dbReference type="InterPro" id="IPR051797">
    <property type="entry name" value="TrmB-like"/>
</dbReference>
<organism evidence="2 3">
    <name type="scientific">Bordetella ansorpii</name>
    <dbReference type="NCBI Taxonomy" id="288768"/>
    <lineage>
        <taxon>Bacteria</taxon>
        <taxon>Pseudomonadati</taxon>
        <taxon>Pseudomonadota</taxon>
        <taxon>Betaproteobacteria</taxon>
        <taxon>Burkholderiales</taxon>
        <taxon>Alcaligenaceae</taxon>
        <taxon>Bordetella</taxon>
    </lineage>
</organism>
<gene>
    <name evidence="2" type="ORF">SAMEA3906486_04689</name>
</gene>
<evidence type="ECO:0000259" key="1">
    <source>
        <dbReference type="Pfam" id="PF01978"/>
    </source>
</evidence>
<keyword evidence="3" id="KW-1185">Reference proteome</keyword>
<dbReference type="AlphaFoldDB" id="A0A157SSS7"/>
<dbReference type="SUPFAM" id="SSF46785">
    <property type="entry name" value="Winged helix' DNA-binding domain"/>
    <property type="match status" value="1"/>
</dbReference>
<dbReference type="InterPro" id="IPR036390">
    <property type="entry name" value="WH_DNA-bd_sf"/>
</dbReference>
<dbReference type="EMBL" id="FKIF01000009">
    <property type="protein sequence ID" value="SAI73530.1"/>
    <property type="molecule type" value="Genomic_DNA"/>
</dbReference>
<dbReference type="PANTHER" id="PTHR34293">
    <property type="entry name" value="HTH-TYPE TRANSCRIPTIONAL REGULATOR TRMBL2"/>
    <property type="match status" value="1"/>
</dbReference>
<dbReference type="PANTHER" id="PTHR34293:SF1">
    <property type="entry name" value="HTH-TYPE TRANSCRIPTIONAL REGULATOR TRMBL2"/>
    <property type="match status" value="1"/>
</dbReference>
<reference evidence="2 3" key="1">
    <citation type="submission" date="2016-04" db="EMBL/GenBank/DDBJ databases">
        <authorList>
            <consortium name="Pathogen Informatics"/>
        </authorList>
    </citation>
    <scope>NUCLEOTIDE SEQUENCE [LARGE SCALE GENOMIC DNA]</scope>
    <source>
        <strain evidence="2 3">H050680373</strain>
    </source>
</reference>
<proteinExistence type="predicted"/>
<protein>
    <submittedName>
        <fullName evidence="2">Sugar-specific transcriptional regulator TrmB</fullName>
    </submittedName>
</protein>
<name>A0A157SSS7_9BORD</name>